<keyword evidence="1" id="KW-0812">Transmembrane</keyword>
<organism evidence="2 3">
    <name type="scientific">Rheinheimera salexigens</name>
    <dbReference type="NCBI Taxonomy" id="1628148"/>
    <lineage>
        <taxon>Bacteria</taxon>
        <taxon>Pseudomonadati</taxon>
        <taxon>Pseudomonadota</taxon>
        <taxon>Gammaproteobacteria</taxon>
        <taxon>Chromatiales</taxon>
        <taxon>Chromatiaceae</taxon>
        <taxon>Rheinheimera</taxon>
    </lineage>
</organism>
<evidence type="ECO:0000313" key="3">
    <source>
        <dbReference type="Proteomes" id="UP000242258"/>
    </source>
</evidence>
<dbReference type="AlphaFoldDB" id="A0A1E7Q2U5"/>
<evidence type="ECO:0000313" key="2">
    <source>
        <dbReference type="EMBL" id="OEY68495.1"/>
    </source>
</evidence>
<accession>A0A1E7Q2U5</accession>
<gene>
    <name evidence="2" type="ORF">BI198_02110</name>
</gene>
<keyword evidence="3" id="KW-1185">Reference proteome</keyword>
<dbReference type="PROSITE" id="PS51257">
    <property type="entry name" value="PROKAR_LIPOPROTEIN"/>
    <property type="match status" value="1"/>
</dbReference>
<protein>
    <submittedName>
        <fullName evidence="2">Uncharacterized protein</fullName>
    </submittedName>
</protein>
<dbReference type="STRING" id="1628148.BI198_02110"/>
<comment type="caution">
    <text evidence="2">The sequence shown here is derived from an EMBL/GenBank/DDBJ whole genome shotgun (WGS) entry which is preliminary data.</text>
</comment>
<name>A0A1E7Q2U5_9GAMM</name>
<dbReference type="RefSeq" id="WP_070048062.1">
    <property type="nucleotide sequence ID" value="NZ_CBCSDO010000001.1"/>
</dbReference>
<reference evidence="3" key="1">
    <citation type="submission" date="2016-09" db="EMBL/GenBank/DDBJ databases">
        <authorList>
            <person name="Wan X."/>
            <person name="Hou S."/>
        </authorList>
    </citation>
    <scope>NUCLEOTIDE SEQUENCE [LARGE SCALE GENOMIC DNA]</scope>
    <source>
        <strain evidence="3">KH87</strain>
    </source>
</reference>
<evidence type="ECO:0000256" key="1">
    <source>
        <dbReference type="SAM" id="Phobius"/>
    </source>
</evidence>
<sequence>MKSAQVSGLLITLLACVYLYFITHGVSELTDTAPTAGIGVIVVFSLLLVSAVILLNSSFRLWNRKVRLREGITNIWWLTLLGINSILAIVYTIAIIAVVMAVLKAAYGN</sequence>
<feature type="transmembrane region" description="Helical" evidence="1">
    <location>
        <begin position="35"/>
        <end position="55"/>
    </location>
</feature>
<dbReference type="Proteomes" id="UP000242258">
    <property type="component" value="Unassembled WGS sequence"/>
</dbReference>
<dbReference type="EMBL" id="MKEK01000001">
    <property type="protein sequence ID" value="OEY68495.1"/>
    <property type="molecule type" value="Genomic_DNA"/>
</dbReference>
<feature type="transmembrane region" description="Helical" evidence="1">
    <location>
        <begin position="75"/>
        <end position="103"/>
    </location>
</feature>
<proteinExistence type="predicted"/>
<keyword evidence="1" id="KW-0472">Membrane</keyword>
<keyword evidence="1" id="KW-1133">Transmembrane helix</keyword>